<proteinExistence type="predicted"/>
<dbReference type="InterPro" id="IPR000120">
    <property type="entry name" value="Amidase"/>
</dbReference>
<dbReference type="Proteomes" id="UP001501591">
    <property type="component" value="Unassembled WGS sequence"/>
</dbReference>
<keyword evidence="4" id="KW-1185">Reference proteome</keyword>
<feature type="domain" description="Amidase" evidence="2">
    <location>
        <begin position="19"/>
        <end position="423"/>
    </location>
</feature>
<gene>
    <name evidence="3" type="ORF">GCM10022383_11050</name>
</gene>
<evidence type="ECO:0000259" key="2">
    <source>
        <dbReference type="Pfam" id="PF01425"/>
    </source>
</evidence>
<evidence type="ECO:0000313" key="4">
    <source>
        <dbReference type="Proteomes" id="UP001501591"/>
    </source>
</evidence>
<evidence type="ECO:0000313" key="3">
    <source>
        <dbReference type="EMBL" id="GAA3934378.1"/>
    </source>
</evidence>
<protein>
    <submittedName>
        <fullName evidence="3">Amidase</fullName>
    </submittedName>
</protein>
<dbReference type="PANTHER" id="PTHR11895">
    <property type="entry name" value="TRANSAMIDASE"/>
    <property type="match status" value="1"/>
</dbReference>
<dbReference type="InterPro" id="IPR023631">
    <property type="entry name" value="Amidase_dom"/>
</dbReference>
<dbReference type="PANTHER" id="PTHR11895:SF67">
    <property type="entry name" value="AMIDASE DOMAIN-CONTAINING PROTEIN"/>
    <property type="match status" value="1"/>
</dbReference>
<organism evidence="3 4">
    <name type="scientific">Microbacterium soli</name>
    <dbReference type="NCBI Taxonomy" id="446075"/>
    <lineage>
        <taxon>Bacteria</taxon>
        <taxon>Bacillati</taxon>
        <taxon>Actinomycetota</taxon>
        <taxon>Actinomycetes</taxon>
        <taxon>Micrococcales</taxon>
        <taxon>Microbacteriaceae</taxon>
        <taxon>Microbacterium</taxon>
    </lineage>
</organism>
<name>A0ABP7N148_9MICO</name>
<sequence length="443" mass="45919">MRGWEAPPLPAIADPVAEIEAVLANLEGAGRAMGAVEELFGREARQAAADSRRRLAEGVARPLEGLAFGVKDVIQVEGTPTTFGSPAYTGYRPKITARVVRNLRAAGAILVAKLATYEFASGPNARTRNPWDPRRRSGGSSSGSASAIGAGLLPLALGTDSGGSIRVPAAWCGAVGFKPTRGRVPTEGVPPLSWHLDHTGTLTQTVIAAAAVFGHLAGEPVWAADVGEEGPHPLEGMTIGVLGGWFQLVDTEVAAATEEAIAVLGGLGARLVPVEFPLVDRINPDAIKRVLVDAESAALHDPSRPGYGPVFAQLLESGSRLRAVDYIHALRLGSLLAQGATALFDGVDALVCATSAVVAPFEEEDAVTLGGRMMPLADVVARNTSIFNISGHPALTVPSGAGPSTGMPTALQIIAPHWRDDTCFRIGMAYQSRAGTIVAPVRG</sequence>
<feature type="region of interest" description="Disordered" evidence="1">
    <location>
        <begin position="122"/>
        <end position="144"/>
    </location>
</feature>
<comment type="caution">
    <text evidence="3">The sequence shown here is derived from an EMBL/GenBank/DDBJ whole genome shotgun (WGS) entry which is preliminary data.</text>
</comment>
<dbReference type="EMBL" id="BAABCP010000001">
    <property type="protein sequence ID" value="GAA3934378.1"/>
    <property type="molecule type" value="Genomic_DNA"/>
</dbReference>
<dbReference type="SUPFAM" id="SSF75304">
    <property type="entry name" value="Amidase signature (AS) enzymes"/>
    <property type="match status" value="1"/>
</dbReference>
<accession>A0ABP7N148</accession>
<dbReference type="Gene3D" id="3.90.1300.10">
    <property type="entry name" value="Amidase signature (AS) domain"/>
    <property type="match status" value="1"/>
</dbReference>
<reference evidence="4" key="1">
    <citation type="journal article" date="2019" name="Int. J. Syst. Evol. Microbiol.">
        <title>The Global Catalogue of Microorganisms (GCM) 10K type strain sequencing project: providing services to taxonomists for standard genome sequencing and annotation.</title>
        <authorList>
            <consortium name="The Broad Institute Genomics Platform"/>
            <consortium name="The Broad Institute Genome Sequencing Center for Infectious Disease"/>
            <person name="Wu L."/>
            <person name="Ma J."/>
        </authorList>
    </citation>
    <scope>NUCLEOTIDE SEQUENCE [LARGE SCALE GENOMIC DNA]</scope>
    <source>
        <strain evidence="4">JCM 17024</strain>
    </source>
</reference>
<dbReference type="InterPro" id="IPR036928">
    <property type="entry name" value="AS_sf"/>
</dbReference>
<dbReference type="Pfam" id="PF01425">
    <property type="entry name" value="Amidase"/>
    <property type="match status" value="1"/>
</dbReference>
<dbReference type="InterPro" id="IPR020556">
    <property type="entry name" value="Amidase_CS"/>
</dbReference>
<evidence type="ECO:0000256" key="1">
    <source>
        <dbReference type="SAM" id="MobiDB-lite"/>
    </source>
</evidence>
<dbReference type="PROSITE" id="PS00571">
    <property type="entry name" value="AMIDASES"/>
    <property type="match status" value="1"/>
</dbReference>